<evidence type="ECO:0000313" key="4">
    <source>
        <dbReference type="Proteomes" id="UP000198948"/>
    </source>
</evidence>
<name>A0A1H9R9C4_9LACT</name>
<accession>A0A1H9R9C4</accession>
<keyword evidence="4" id="KW-1185">Reference proteome</keyword>
<dbReference type="PROSITE" id="PS51257">
    <property type="entry name" value="PROKAR_LIPOPROTEIN"/>
    <property type="match status" value="1"/>
</dbReference>
<dbReference type="GO" id="GO:0022857">
    <property type="term" value="F:transmembrane transporter activity"/>
    <property type="evidence" value="ECO:0007669"/>
    <property type="project" value="InterPro"/>
</dbReference>
<feature type="chain" id="PRO_5038404585" evidence="1">
    <location>
        <begin position="27"/>
        <end position="312"/>
    </location>
</feature>
<feature type="domain" description="ABC-type glycine betaine transport system substrate-binding" evidence="2">
    <location>
        <begin position="36"/>
        <end position="299"/>
    </location>
</feature>
<dbReference type="STRING" id="142588.SAMN04488559_103141"/>
<dbReference type="EMBL" id="FOHA01000003">
    <property type="protein sequence ID" value="SER69326.1"/>
    <property type="molecule type" value="Genomic_DNA"/>
</dbReference>
<dbReference type="CDD" id="cd13608">
    <property type="entry name" value="PBP2_OpuCC_like"/>
    <property type="match status" value="1"/>
</dbReference>
<dbReference type="RefSeq" id="WP_092650627.1">
    <property type="nucleotide sequence ID" value="NZ_FOHA01000003.1"/>
</dbReference>
<dbReference type="GO" id="GO:0043190">
    <property type="term" value="C:ATP-binding cassette (ABC) transporter complex"/>
    <property type="evidence" value="ECO:0007669"/>
    <property type="project" value="InterPro"/>
</dbReference>
<evidence type="ECO:0000256" key="1">
    <source>
        <dbReference type="SAM" id="SignalP"/>
    </source>
</evidence>
<dbReference type="Proteomes" id="UP000198948">
    <property type="component" value="Unassembled WGS sequence"/>
</dbReference>
<dbReference type="InterPro" id="IPR007210">
    <property type="entry name" value="ABC_Gly_betaine_transp_sub-bd"/>
</dbReference>
<organism evidence="3 4">
    <name type="scientific">Isobaculum melis</name>
    <dbReference type="NCBI Taxonomy" id="142588"/>
    <lineage>
        <taxon>Bacteria</taxon>
        <taxon>Bacillati</taxon>
        <taxon>Bacillota</taxon>
        <taxon>Bacilli</taxon>
        <taxon>Lactobacillales</taxon>
        <taxon>Carnobacteriaceae</taxon>
        <taxon>Isobaculum</taxon>
    </lineage>
</organism>
<feature type="signal peptide" evidence="1">
    <location>
        <begin position="1"/>
        <end position="26"/>
    </location>
</feature>
<proteinExistence type="predicted"/>
<dbReference type="SUPFAM" id="SSF53850">
    <property type="entry name" value="Periplasmic binding protein-like II"/>
    <property type="match status" value="1"/>
</dbReference>
<dbReference type="AlphaFoldDB" id="A0A1H9R9C4"/>
<keyword evidence="1" id="KW-0732">Signal</keyword>
<dbReference type="OrthoDB" id="9801163at2"/>
<evidence type="ECO:0000313" key="3">
    <source>
        <dbReference type="EMBL" id="SER69326.1"/>
    </source>
</evidence>
<dbReference type="Gene3D" id="3.40.190.120">
    <property type="entry name" value="Osmoprotection protein (prox), domain 2"/>
    <property type="match status" value="1"/>
</dbReference>
<evidence type="ECO:0000259" key="2">
    <source>
        <dbReference type="Pfam" id="PF04069"/>
    </source>
</evidence>
<protein>
    <submittedName>
        <fullName evidence="3">Osmoprotectant transport system substrate-binding protein</fullName>
    </submittedName>
</protein>
<dbReference type="Gene3D" id="3.40.190.10">
    <property type="entry name" value="Periplasmic binding protein-like II"/>
    <property type="match status" value="1"/>
</dbReference>
<gene>
    <name evidence="3" type="ORF">SAMN04488559_103141</name>
</gene>
<dbReference type="Pfam" id="PF04069">
    <property type="entry name" value="OpuAC"/>
    <property type="match status" value="1"/>
</dbReference>
<reference evidence="3 4" key="1">
    <citation type="submission" date="2016-10" db="EMBL/GenBank/DDBJ databases">
        <authorList>
            <person name="de Groot N.N."/>
        </authorList>
    </citation>
    <scope>NUCLEOTIDE SEQUENCE [LARGE SCALE GENOMIC DNA]</scope>
    <source>
        <strain evidence="3 4">DSM 13760</strain>
    </source>
</reference>
<sequence>MKKKRIIQTFVVTLCAMLLLSGCSLPGLGGGSDKNSIKVTALSTTESQILSYMIKDLVEHETDYKVEIIGNLGSAYVNHQALVNKEADISSTRYTGTDLMGVLGLPAEKDTAKALKIVQKEFDERYDQIWMPSYGFTNSYAFMVTKETAEKYGLEKVSDLSKVSDQLVAGADSTWLKRKGDGYDAFQETYGFDFKKIYPMQIGLVYDALEAGKMDVVLGYTTDGRISSYDLVVLEDDLKFFPPYDASMVVRKESLKEHPGLEEVINKLNGKITTEEMQKLNYRADNDLVEPAIVAKEFLVEHHYFDDDKGGD</sequence>